<feature type="region of interest" description="Disordered" evidence="1">
    <location>
        <begin position="1"/>
        <end position="31"/>
    </location>
</feature>
<feature type="compositionally biased region" description="Polar residues" evidence="1">
    <location>
        <begin position="728"/>
        <end position="746"/>
    </location>
</feature>
<feature type="compositionally biased region" description="Polar residues" evidence="1">
    <location>
        <begin position="163"/>
        <end position="182"/>
    </location>
</feature>
<feature type="compositionally biased region" description="Polar residues" evidence="1">
    <location>
        <begin position="849"/>
        <end position="859"/>
    </location>
</feature>
<reference evidence="2" key="1">
    <citation type="submission" date="2019-12" db="EMBL/GenBank/DDBJ databases">
        <title>An insight into the sialome of adult female Ixodes ricinus ticks feeding for 6 days.</title>
        <authorList>
            <person name="Perner J."/>
            <person name="Ribeiro J.M.C."/>
        </authorList>
    </citation>
    <scope>NUCLEOTIDE SEQUENCE</scope>
    <source>
        <strain evidence="2">Semi-engorged</strain>
        <tissue evidence="2">Salivary glands</tissue>
    </source>
</reference>
<feature type="compositionally biased region" description="Basic and acidic residues" evidence="1">
    <location>
        <begin position="699"/>
        <end position="710"/>
    </location>
</feature>
<feature type="compositionally biased region" description="Polar residues" evidence="1">
    <location>
        <begin position="901"/>
        <end position="912"/>
    </location>
</feature>
<feature type="compositionally biased region" description="Low complexity" evidence="1">
    <location>
        <begin position="782"/>
        <end position="798"/>
    </location>
</feature>
<name>A0A6B0VFG4_IXORI</name>
<feature type="compositionally biased region" description="Basic residues" evidence="1">
    <location>
        <begin position="625"/>
        <end position="638"/>
    </location>
</feature>
<feature type="compositionally biased region" description="Acidic residues" evidence="1">
    <location>
        <begin position="609"/>
        <end position="620"/>
    </location>
</feature>
<feature type="compositionally biased region" description="Low complexity" evidence="1">
    <location>
        <begin position="1054"/>
        <end position="1067"/>
    </location>
</feature>
<feature type="compositionally biased region" description="Polar residues" evidence="1">
    <location>
        <begin position="936"/>
        <end position="946"/>
    </location>
</feature>
<feature type="compositionally biased region" description="Basic residues" evidence="1">
    <location>
        <begin position="587"/>
        <end position="597"/>
    </location>
</feature>
<feature type="compositionally biased region" description="Basic and acidic residues" evidence="1">
    <location>
        <begin position="456"/>
        <end position="468"/>
    </location>
</feature>
<accession>A0A6B0VFG4</accession>
<protein>
    <submittedName>
        <fullName evidence="2">Putative nucleolar and coiled-body phosphoprotein 1-like isoform x1</fullName>
    </submittedName>
</protein>
<evidence type="ECO:0000313" key="2">
    <source>
        <dbReference type="EMBL" id="MXV00954.1"/>
    </source>
</evidence>
<feature type="compositionally biased region" description="Polar residues" evidence="1">
    <location>
        <begin position="554"/>
        <end position="582"/>
    </location>
</feature>
<evidence type="ECO:0000256" key="1">
    <source>
        <dbReference type="SAM" id="MobiDB-lite"/>
    </source>
</evidence>
<feature type="compositionally biased region" description="Basic and acidic residues" evidence="1">
    <location>
        <begin position="882"/>
        <end position="900"/>
    </location>
</feature>
<feature type="compositionally biased region" description="Low complexity" evidence="1">
    <location>
        <begin position="526"/>
        <end position="537"/>
    </location>
</feature>
<dbReference type="AlphaFoldDB" id="A0A6B0VFG4"/>
<feature type="compositionally biased region" description="Polar residues" evidence="1">
    <location>
        <begin position="969"/>
        <end position="980"/>
    </location>
</feature>
<feature type="compositionally biased region" description="Basic and acidic residues" evidence="1">
    <location>
        <begin position="772"/>
        <end position="781"/>
    </location>
</feature>
<sequence>MGAKRKPKAATKHAQQVSGLARTSVARSPTKRELSVVLERLEESLIFFPRIKTSTPLKSRAAVVALRLSDFSESESLSDEHEPQTKMQNLRKAEHTFMDDILPIKSDAVRARRNGAGTALAAREDVHPSAASEDDDTSYRPPSEADTESTSHESNSEWEEFTSDGTSSTSTEISNRPSSRMSTRAKHSVNGGASSGRRLQRLGLQSSRSKSDNIRAKASGQAHPGRPATGKELLDRDDGKVRRQQKKDTSRTKRKAALERRPGATKKQVSHSPGVKNIARNLKIVEQGSSSSWEESSSVKSMEDTESLTNSRDKRTQLRSVKQKQYAHPLFNDRKKGCHRITNPKVPATRRNSKVAATRREDTPRRSSRNSHWDSECSQERDTAQSGKGPLSTNRERSQHVTKMSKNLGSKRKRESNNSGSRKSEAATQPKDSESFRFAAKNLQTRSPAEPYGGYADRRKSLRARRESILSSQYSSDSPDDSDGEPSHLQRNAMSQSSKADIPIKRQSVNGSRIRLARKSTKVLLSEQESASSDSSEGWLPVQSQRSKWEESECSSGNEQRKSGSPLQRKQSSDFITLQAGKSQVARGRHVGAKRKNIPLSGSSSLLDESSDDLEDSEDNDGVRRGSRNKQTGPKKCHAQPARLARRQYIDTKEQRVRDSDRSEEWTKLDLESEEPKIFVGGKPPRTGNVHVQVRSRKPKDQITRTKGEDEISQDATTSLEGSGDNVPFSQMKTVTKPQSRQPATRKQTKLQAFAVGAKKKGRSRSPLVAGKRGESSHDHPSNSQESGGSSGNNWKSGIVQRSKRGVSSAHPGAKESRAHPMRLTKKKSIKRKRHPSSSSGHSIEEGLTTESETCQISSRDPRAKSSASKQQSLKSGIGATQEKENPVTRRSWIRTERDNNLTAKKQLQTVVVQVRSRLRPRGSSAAGRREATPPSLISGTTNSSSELHHSQKNKVARSKAVLGEQRGPQENSAQLKVNTSARKKSAKGRSRSSIEESVTSELEFEGDEGGLRVHSTGPEPRPVQPKTVVTKVGRKCMTGGSPVRAKDNDKSLRGSSSLSEVGSDGSAHLKRKASTQSQTENLPVRKRLRQRTAIPVKEVHTARGSVVAAGRTFSPFLSGPVHDDDHLEQSQKKLDVRPSKKSHFERNVCTTSQCGQQNYCFKKTSQQHEAGNGNCLKIAHCAD</sequence>
<dbReference type="EMBL" id="GIFC01018870">
    <property type="protein sequence ID" value="MXV00954.1"/>
    <property type="molecule type" value="Transcribed_RNA"/>
</dbReference>
<feature type="compositionally biased region" description="Polar residues" evidence="1">
    <location>
        <begin position="489"/>
        <end position="499"/>
    </location>
</feature>
<feature type="compositionally biased region" description="Low complexity" evidence="1">
    <location>
        <begin position="865"/>
        <end position="876"/>
    </location>
</feature>
<feature type="compositionally biased region" description="Basic and acidic residues" evidence="1">
    <location>
        <begin position="232"/>
        <end position="262"/>
    </location>
</feature>
<feature type="compositionally biased region" description="Basic residues" evidence="1">
    <location>
        <begin position="982"/>
        <end position="991"/>
    </location>
</feature>
<feature type="region of interest" description="Disordered" evidence="1">
    <location>
        <begin position="115"/>
        <end position="1094"/>
    </location>
</feature>
<feature type="compositionally biased region" description="Basic and acidic residues" evidence="1">
    <location>
        <begin position="358"/>
        <end position="383"/>
    </location>
</feature>
<proteinExistence type="predicted"/>
<feature type="compositionally biased region" description="Basic residues" evidence="1">
    <location>
        <begin position="1"/>
        <end position="11"/>
    </location>
</feature>
<feature type="compositionally biased region" description="Low complexity" evidence="1">
    <location>
        <begin position="191"/>
        <end position="208"/>
    </location>
</feature>
<feature type="compositionally biased region" description="Basic residues" evidence="1">
    <location>
        <begin position="820"/>
        <end position="836"/>
    </location>
</feature>
<feature type="compositionally biased region" description="Low complexity" evidence="1">
    <location>
        <begin position="286"/>
        <end position="300"/>
    </location>
</feature>
<organism evidence="2">
    <name type="scientific">Ixodes ricinus</name>
    <name type="common">Common tick</name>
    <name type="synonym">Acarus ricinus</name>
    <dbReference type="NCBI Taxonomy" id="34613"/>
    <lineage>
        <taxon>Eukaryota</taxon>
        <taxon>Metazoa</taxon>
        <taxon>Ecdysozoa</taxon>
        <taxon>Arthropoda</taxon>
        <taxon>Chelicerata</taxon>
        <taxon>Arachnida</taxon>
        <taxon>Acari</taxon>
        <taxon>Parasitiformes</taxon>
        <taxon>Ixodida</taxon>
        <taxon>Ixodoidea</taxon>
        <taxon>Ixodidae</taxon>
        <taxon>Ixodinae</taxon>
        <taxon>Ixodes</taxon>
    </lineage>
</organism>
<feature type="compositionally biased region" description="Basic and acidic residues" evidence="1">
    <location>
        <begin position="648"/>
        <end position="677"/>
    </location>
</feature>